<dbReference type="Proteomes" id="UP000499080">
    <property type="component" value="Unassembled WGS sequence"/>
</dbReference>
<accession>A0A4Y2X241</accession>
<feature type="disulfide bond" evidence="10">
    <location>
        <begin position="90"/>
        <end position="108"/>
    </location>
</feature>
<keyword evidence="7" id="KW-0472">Membrane</keyword>
<dbReference type="InterPro" id="IPR036055">
    <property type="entry name" value="LDL_receptor-like_sf"/>
</dbReference>
<evidence type="ECO:0000256" key="3">
    <source>
        <dbReference type="ARBA" id="ARBA00022692"/>
    </source>
</evidence>
<dbReference type="CDD" id="cd00112">
    <property type="entry name" value="LDLa"/>
    <property type="match status" value="2"/>
</dbReference>
<evidence type="ECO:0000256" key="6">
    <source>
        <dbReference type="ARBA" id="ARBA00022989"/>
    </source>
</evidence>
<dbReference type="SUPFAM" id="SSF57424">
    <property type="entry name" value="LDL receptor-like module"/>
    <property type="match status" value="2"/>
</dbReference>
<dbReference type="Pfam" id="PF00057">
    <property type="entry name" value="Ldl_recept_a"/>
    <property type="match status" value="2"/>
</dbReference>
<keyword evidence="12" id="KW-1185">Reference proteome</keyword>
<dbReference type="InterPro" id="IPR050685">
    <property type="entry name" value="LDLR"/>
</dbReference>
<evidence type="ECO:0000313" key="11">
    <source>
        <dbReference type="EMBL" id="GBO43629.1"/>
    </source>
</evidence>
<evidence type="ECO:0000313" key="12">
    <source>
        <dbReference type="Proteomes" id="UP000499080"/>
    </source>
</evidence>
<dbReference type="AlphaFoldDB" id="A0A4Y2X241"/>
<dbReference type="InterPro" id="IPR002172">
    <property type="entry name" value="LDrepeatLR_classA_rpt"/>
</dbReference>
<sequence>MYANFHLADISSLGISELYMKFSLTLASVSNLVSIADSLPPKKCLSSQFQCLEDGHCIPETWRCDGEHDCEDGSDEHSCENDTHCHGFKCKDNHCIPSTWKCDGRKDCPDGSDEEFCSK</sequence>
<feature type="non-terminal residue" evidence="11">
    <location>
        <position position="119"/>
    </location>
</feature>
<dbReference type="PANTHER" id="PTHR24270">
    <property type="entry name" value="LOW-DENSITY LIPOPROTEIN RECEPTOR-RELATED"/>
    <property type="match status" value="1"/>
</dbReference>
<evidence type="ECO:0000256" key="9">
    <source>
        <dbReference type="ARBA" id="ARBA00023180"/>
    </source>
</evidence>
<feature type="disulfide bond" evidence="10">
    <location>
        <begin position="102"/>
        <end position="117"/>
    </location>
</feature>
<evidence type="ECO:0000256" key="1">
    <source>
        <dbReference type="ARBA" id="ARBA00004167"/>
    </source>
</evidence>
<keyword evidence="3" id="KW-0812">Transmembrane</keyword>
<keyword evidence="8 10" id="KW-1015">Disulfide bond</keyword>
<protein>
    <submittedName>
        <fullName evidence="11">Sortilin-related receptor</fullName>
    </submittedName>
</protein>
<keyword evidence="6" id="KW-1133">Transmembrane helix</keyword>
<dbReference type="FunFam" id="4.10.400.10:FF:000002">
    <property type="entry name" value="Low-density lipoprotein receptor-related protein 1"/>
    <property type="match status" value="1"/>
</dbReference>
<proteinExistence type="predicted"/>
<comment type="subcellular location">
    <subcellularLocation>
        <location evidence="2">Endomembrane system</location>
    </subcellularLocation>
    <subcellularLocation>
        <location evidence="1">Membrane</location>
        <topology evidence="1">Single-pass membrane protein</topology>
    </subcellularLocation>
</comment>
<comment type="caution">
    <text evidence="11">The sequence shown here is derived from an EMBL/GenBank/DDBJ whole genome shotgun (WGS) entry which is preliminary data.</text>
</comment>
<keyword evidence="9" id="KW-0325">Glycoprotein</keyword>
<dbReference type="SMART" id="SM00192">
    <property type="entry name" value="LDLa"/>
    <property type="match status" value="2"/>
</dbReference>
<evidence type="ECO:0000256" key="5">
    <source>
        <dbReference type="ARBA" id="ARBA00022737"/>
    </source>
</evidence>
<organism evidence="11 12">
    <name type="scientific">Araneus ventricosus</name>
    <name type="common">Orbweaver spider</name>
    <name type="synonym">Epeira ventricosa</name>
    <dbReference type="NCBI Taxonomy" id="182803"/>
    <lineage>
        <taxon>Eukaryota</taxon>
        <taxon>Metazoa</taxon>
        <taxon>Ecdysozoa</taxon>
        <taxon>Arthropoda</taxon>
        <taxon>Chelicerata</taxon>
        <taxon>Arachnida</taxon>
        <taxon>Araneae</taxon>
        <taxon>Araneomorphae</taxon>
        <taxon>Entelegynae</taxon>
        <taxon>Araneoidea</taxon>
        <taxon>Araneidae</taxon>
        <taxon>Araneus</taxon>
    </lineage>
</organism>
<name>A0A4Y2X241_ARAVE</name>
<evidence type="ECO:0000256" key="7">
    <source>
        <dbReference type="ARBA" id="ARBA00023136"/>
    </source>
</evidence>
<keyword evidence="4" id="KW-0732">Signal</keyword>
<keyword evidence="5" id="KW-0677">Repeat</keyword>
<dbReference type="PROSITE" id="PS01209">
    <property type="entry name" value="LDLRA_1"/>
    <property type="match status" value="2"/>
</dbReference>
<evidence type="ECO:0000256" key="10">
    <source>
        <dbReference type="PROSITE-ProRule" id="PRU00124"/>
    </source>
</evidence>
<dbReference type="GO" id="GO:0016020">
    <property type="term" value="C:membrane"/>
    <property type="evidence" value="ECO:0007669"/>
    <property type="project" value="UniProtKB-SubCell"/>
</dbReference>
<evidence type="ECO:0000256" key="2">
    <source>
        <dbReference type="ARBA" id="ARBA00004308"/>
    </source>
</evidence>
<dbReference type="PROSITE" id="PS50068">
    <property type="entry name" value="LDLRA_2"/>
    <property type="match status" value="2"/>
</dbReference>
<dbReference type="GO" id="GO:0012505">
    <property type="term" value="C:endomembrane system"/>
    <property type="evidence" value="ECO:0007669"/>
    <property type="project" value="UniProtKB-SubCell"/>
</dbReference>
<dbReference type="EMBL" id="BGPR01070133">
    <property type="protein sequence ID" value="GBO43629.1"/>
    <property type="molecule type" value="Genomic_DNA"/>
</dbReference>
<reference evidence="11 12" key="1">
    <citation type="journal article" date="2019" name="Sci. Rep.">
        <title>Orb-weaving spider Araneus ventricosus genome elucidates the spidroin gene catalogue.</title>
        <authorList>
            <person name="Kono N."/>
            <person name="Nakamura H."/>
            <person name="Ohtoshi R."/>
            <person name="Moran D.A.P."/>
            <person name="Shinohara A."/>
            <person name="Yoshida Y."/>
            <person name="Fujiwara M."/>
            <person name="Mori M."/>
            <person name="Tomita M."/>
            <person name="Arakawa K."/>
        </authorList>
    </citation>
    <scope>NUCLEOTIDE SEQUENCE [LARGE SCALE GENOMIC DNA]</scope>
</reference>
<dbReference type="InterPro" id="IPR023415">
    <property type="entry name" value="LDLR_class-A_CS"/>
</dbReference>
<dbReference type="Gene3D" id="4.10.400.10">
    <property type="entry name" value="Low-density Lipoprotein Receptor"/>
    <property type="match status" value="2"/>
</dbReference>
<evidence type="ECO:0000256" key="4">
    <source>
        <dbReference type="ARBA" id="ARBA00022729"/>
    </source>
</evidence>
<evidence type="ECO:0000256" key="8">
    <source>
        <dbReference type="ARBA" id="ARBA00023157"/>
    </source>
</evidence>
<gene>
    <name evidence="11" type="primary">Sorl1_4</name>
    <name evidence="11" type="ORF">AVEN_124594_1</name>
</gene>
<dbReference type="OrthoDB" id="6416871at2759"/>
<dbReference type="PRINTS" id="PR00261">
    <property type="entry name" value="LDLRECEPTOR"/>
</dbReference>
<keyword evidence="11" id="KW-0675">Receptor</keyword>
<comment type="caution">
    <text evidence="10">Lacks conserved residue(s) required for the propagation of feature annotation.</text>
</comment>
<dbReference type="GO" id="GO:0016192">
    <property type="term" value="P:vesicle-mediated transport"/>
    <property type="evidence" value="ECO:0007669"/>
    <property type="project" value="UniProtKB-ARBA"/>
</dbReference>
<feature type="disulfide bond" evidence="10">
    <location>
        <begin position="64"/>
        <end position="79"/>
    </location>
</feature>